<dbReference type="PANTHER" id="PTHR24320:SF283">
    <property type="entry name" value="RETINOL DEHYDROGENASE 11"/>
    <property type="match status" value="1"/>
</dbReference>
<protein>
    <recommendedName>
        <fullName evidence="5">Short-chain dehydrogenase</fullName>
    </recommendedName>
</protein>
<dbReference type="AlphaFoldDB" id="A0A409WDT3"/>
<organism evidence="3 4">
    <name type="scientific">Gymnopilus dilepis</name>
    <dbReference type="NCBI Taxonomy" id="231916"/>
    <lineage>
        <taxon>Eukaryota</taxon>
        <taxon>Fungi</taxon>
        <taxon>Dikarya</taxon>
        <taxon>Basidiomycota</taxon>
        <taxon>Agaricomycotina</taxon>
        <taxon>Agaricomycetes</taxon>
        <taxon>Agaricomycetidae</taxon>
        <taxon>Agaricales</taxon>
        <taxon>Agaricineae</taxon>
        <taxon>Hymenogastraceae</taxon>
        <taxon>Gymnopilus</taxon>
    </lineage>
</organism>
<evidence type="ECO:0000313" key="4">
    <source>
        <dbReference type="Proteomes" id="UP000284706"/>
    </source>
</evidence>
<comment type="similarity">
    <text evidence="1">Belongs to the short-chain dehydrogenases/reductases (SDR) family.</text>
</comment>
<proteinExistence type="inferred from homology"/>
<dbReference type="Gene3D" id="3.40.50.720">
    <property type="entry name" value="NAD(P)-binding Rossmann-like Domain"/>
    <property type="match status" value="3"/>
</dbReference>
<dbReference type="GO" id="GO:0016491">
    <property type="term" value="F:oxidoreductase activity"/>
    <property type="evidence" value="ECO:0007669"/>
    <property type="project" value="UniProtKB-KW"/>
</dbReference>
<evidence type="ECO:0000256" key="2">
    <source>
        <dbReference type="ARBA" id="ARBA00023002"/>
    </source>
</evidence>
<evidence type="ECO:0000256" key="1">
    <source>
        <dbReference type="ARBA" id="ARBA00006484"/>
    </source>
</evidence>
<sequence>MTTADELVARYANQIQGKVVLTTGISPGGLGAFFVQAIAKGSPAWIILAGRDEKKAQQTEAAIKEANGSVKTRFLNLDLGSLKAVREAAETVKGWSDIPVIDVLVNNAATLPVEYKVTADGFEEQLATNHLGHFLFTNLIIDKILASSSPRVVNVSSQGHRISPFRFGDYNFDGGKLYTQMRGYGQSKTANILFSVSLAEKLGKCGLLAFSLHPGAIFTNGMAVLDFKAIAEEFLSVDRFYGNPEGFVEVPPTLNTPEQGVATHVYAAFDPDLGAHNGSYLLDCRVSDPLTDSIKPWAYSRFEAEKLWRLTEKLLGEELISKYTPQIRGKVVLTTGISPGGLGAFFVQAIAKANPAWIILAGRDETKAREIEVAIKDSNGSVPIRFLKMESVREAAQTVLGWEDVPAVDVLVNNAATMPAEYRVTADGFEQQLATNYLGHWLFTNLIMDKILASHAPRVVNVSSESHRISPFRFGDYNFDGGRLYTQMRGYGQSKTGNMLFSLSLAQKLGKRGLQSFSLHPGMIFTNGNVGLDYEAIAAEYKSVDQYYGYKEGEVVVNFLTPDQGIATYVYAAFDPNLASHNGSYLLECRVSDLLIDAVKPWAYSRFEAEKLWKLTEELLVVITTGISPGGLGAFFVQTIAKGGPAWIILAGRDEKKAQQTEAAIKEANGSVKTRFLHLDLGSLKAVREAAETVNGWSDIPVVDVLVNNAATMPAEYKVTADGFEEQFAANYLAHFLFTNLIMDKILASSSPRVVNVSSASHRMSPIRFGDPNFDGGKLYTQMAAYGQSKTGNMLFSVSLAEKLGKRGLQSFSLHPGMISTNGNAKLDFKTIVEEFVTVARFLGNEEGFVEVPVSANTPEEGIATHVYAAFDPDLAAHNGSYLLDCRVSDPLTDLISPWAYSRFEAEKLWRLSENLLGQKFSYE</sequence>
<evidence type="ECO:0008006" key="5">
    <source>
        <dbReference type="Google" id="ProtNLM"/>
    </source>
</evidence>
<dbReference type="Pfam" id="PF00106">
    <property type="entry name" value="adh_short"/>
    <property type="match status" value="3"/>
</dbReference>
<dbReference type="PANTHER" id="PTHR24320">
    <property type="entry name" value="RETINOL DEHYDROGENASE"/>
    <property type="match status" value="1"/>
</dbReference>
<dbReference type="InterPro" id="IPR002347">
    <property type="entry name" value="SDR_fam"/>
</dbReference>
<dbReference type="Proteomes" id="UP000284706">
    <property type="component" value="Unassembled WGS sequence"/>
</dbReference>
<dbReference type="EMBL" id="NHYE01005133">
    <property type="protein sequence ID" value="PPQ76674.1"/>
    <property type="molecule type" value="Genomic_DNA"/>
</dbReference>
<keyword evidence="4" id="KW-1185">Reference proteome</keyword>
<keyword evidence="2" id="KW-0560">Oxidoreductase</keyword>
<dbReference type="PRINTS" id="PR00081">
    <property type="entry name" value="GDHRDH"/>
</dbReference>
<dbReference type="InParanoid" id="A0A409WDT3"/>
<dbReference type="InterPro" id="IPR036291">
    <property type="entry name" value="NAD(P)-bd_dom_sf"/>
</dbReference>
<accession>A0A409WDT3</accession>
<reference evidence="3 4" key="1">
    <citation type="journal article" date="2018" name="Evol. Lett.">
        <title>Horizontal gene cluster transfer increased hallucinogenic mushroom diversity.</title>
        <authorList>
            <person name="Reynolds H.T."/>
            <person name="Vijayakumar V."/>
            <person name="Gluck-Thaler E."/>
            <person name="Korotkin H.B."/>
            <person name="Matheny P.B."/>
            <person name="Slot J.C."/>
        </authorList>
    </citation>
    <scope>NUCLEOTIDE SEQUENCE [LARGE SCALE GENOMIC DNA]</scope>
    <source>
        <strain evidence="3 4">SRW20</strain>
    </source>
</reference>
<dbReference type="STRING" id="231916.A0A409WDT3"/>
<dbReference type="OrthoDB" id="191139at2759"/>
<name>A0A409WDT3_9AGAR</name>
<gene>
    <name evidence="3" type="ORF">CVT26_013966</name>
</gene>
<evidence type="ECO:0000313" key="3">
    <source>
        <dbReference type="EMBL" id="PPQ76674.1"/>
    </source>
</evidence>
<dbReference type="SUPFAM" id="SSF51735">
    <property type="entry name" value="NAD(P)-binding Rossmann-fold domains"/>
    <property type="match status" value="3"/>
</dbReference>
<comment type="caution">
    <text evidence="3">The sequence shown here is derived from an EMBL/GenBank/DDBJ whole genome shotgun (WGS) entry which is preliminary data.</text>
</comment>